<name>A0A6J4UD39_9BACT</name>
<gene>
    <name evidence="2" type="ORF">AVDCRST_MAG49-1398</name>
</gene>
<feature type="region of interest" description="Disordered" evidence="1">
    <location>
        <begin position="202"/>
        <end position="383"/>
    </location>
</feature>
<proteinExistence type="predicted"/>
<evidence type="ECO:0000313" key="2">
    <source>
        <dbReference type="EMBL" id="CAA9547424.1"/>
    </source>
</evidence>
<evidence type="ECO:0000256" key="1">
    <source>
        <dbReference type="SAM" id="MobiDB-lite"/>
    </source>
</evidence>
<feature type="compositionally biased region" description="Basic and acidic residues" evidence="1">
    <location>
        <begin position="228"/>
        <end position="239"/>
    </location>
</feature>
<feature type="compositionally biased region" description="Low complexity" evidence="1">
    <location>
        <begin position="306"/>
        <end position="322"/>
    </location>
</feature>
<feature type="compositionally biased region" description="Polar residues" evidence="1">
    <location>
        <begin position="349"/>
        <end position="376"/>
    </location>
</feature>
<dbReference type="EMBL" id="CADCWG010000087">
    <property type="protein sequence ID" value="CAA9547424.1"/>
    <property type="molecule type" value="Genomic_DNA"/>
</dbReference>
<sequence>MASTSRRWKGEHVRRHLYPDFAWRAADAFSPVNALPVPLAEARVGLVTTAGAHLPDQEPFDVGCSAGDPTYRTFASATPLADLVLTHADYDTRRADADKNAVLPLDHLRPSRTRAGSAASRPPSTPSWGTSPTRGRWCTGPPPPWRAGARRRGGRPGAAGSDVTRLPAVRGAAPARLRWGGALHALGHPGRRDHGDRQALAGALRRPPVRPDVRGRRQPGDAAGGRGGDARRRGPDGRARHPRLGHRLDARRPAAAAAAQAAALTAAPRARHRTGAAGCRPQRRGVAGGSATAPARPVPDRKSCRPSSASPSSPAPASSVPPDQKSGRIPTKSTAAVPRASERRRFADQATSSSAKTRPRTPSGTAPWSVEANTTEPVEVFGP</sequence>
<accession>A0A6J4UD39</accession>
<feature type="compositionally biased region" description="Basic and acidic residues" evidence="1">
    <location>
        <begin position="209"/>
        <end position="219"/>
    </location>
</feature>
<reference evidence="2" key="1">
    <citation type="submission" date="2020-02" db="EMBL/GenBank/DDBJ databases">
        <authorList>
            <person name="Meier V. D."/>
        </authorList>
    </citation>
    <scope>NUCLEOTIDE SEQUENCE</scope>
    <source>
        <strain evidence="2">AVDCRST_MAG49</strain>
    </source>
</reference>
<dbReference type="AlphaFoldDB" id="A0A6J4UD39"/>
<feature type="region of interest" description="Disordered" evidence="1">
    <location>
        <begin position="106"/>
        <end position="167"/>
    </location>
</feature>
<organism evidence="2">
    <name type="scientific">uncultured Thermomicrobiales bacterium</name>
    <dbReference type="NCBI Taxonomy" id="1645740"/>
    <lineage>
        <taxon>Bacteria</taxon>
        <taxon>Pseudomonadati</taxon>
        <taxon>Thermomicrobiota</taxon>
        <taxon>Thermomicrobia</taxon>
        <taxon>Thermomicrobiales</taxon>
        <taxon>environmental samples</taxon>
    </lineage>
</organism>
<feature type="compositionally biased region" description="Low complexity" evidence="1">
    <location>
        <begin position="120"/>
        <end position="135"/>
    </location>
</feature>
<feature type="compositionally biased region" description="Low complexity" evidence="1">
    <location>
        <begin position="253"/>
        <end position="268"/>
    </location>
</feature>
<protein>
    <submittedName>
        <fullName evidence="2">Uncharacterized protein</fullName>
    </submittedName>
</protein>